<dbReference type="AlphaFoldDB" id="A0A9P9W7E0"/>
<keyword evidence="2" id="KW-1185">Reference proteome</keyword>
<protein>
    <submittedName>
        <fullName evidence="1">Uncharacterized protein</fullName>
    </submittedName>
</protein>
<reference evidence="1" key="1">
    <citation type="submission" date="2021-03" db="EMBL/GenBank/DDBJ databases">
        <title>Revisited historic fungal species revealed as producer of novel bioactive compounds through whole genome sequencing and comparative genomics.</title>
        <authorList>
            <person name="Vignolle G.A."/>
            <person name="Hochenegger N."/>
            <person name="Mach R.L."/>
            <person name="Mach-Aigner A.R."/>
            <person name="Javad Rahimi M."/>
            <person name="Salim K.A."/>
            <person name="Chan C.M."/>
            <person name="Lim L.B.L."/>
            <person name="Cai F."/>
            <person name="Druzhinina I.S."/>
            <person name="U'Ren J.M."/>
            <person name="Derntl C."/>
        </authorList>
    </citation>
    <scope>NUCLEOTIDE SEQUENCE</scope>
    <source>
        <strain evidence="1">TUCIM 5799</strain>
    </source>
</reference>
<proteinExistence type="predicted"/>
<gene>
    <name evidence="1" type="ORF">JX265_014062</name>
</gene>
<comment type="caution">
    <text evidence="1">The sequence shown here is derived from an EMBL/GenBank/DDBJ whole genome shotgun (WGS) entry which is preliminary data.</text>
</comment>
<dbReference type="Proteomes" id="UP000829685">
    <property type="component" value="Unassembled WGS sequence"/>
</dbReference>
<dbReference type="EMBL" id="JAFIMR010000161">
    <property type="protein sequence ID" value="KAI1845827.1"/>
    <property type="molecule type" value="Genomic_DNA"/>
</dbReference>
<name>A0A9P9W7E0_9PEZI</name>
<evidence type="ECO:0000313" key="2">
    <source>
        <dbReference type="Proteomes" id="UP000829685"/>
    </source>
</evidence>
<sequence length="83" mass="9273">MINSNATSSQEGGIIEVGGGAILKAENRMLVHVAGHVYLNYLHVSKQQIEGMEFKAKIWSITVHPKELTRAHRDLKTNLSYLK</sequence>
<accession>A0A9P9W7E0</accession>
<organism evidence="1 2">
    <name type="scientific">Neoarthrinium moseri</name>
    <dbReference type="NCBI Taxonomy" id="1658444"/>
    <lineage>
        <taxon>Eukaryota</taxon>
        <taxon>Fungi</taxon>
        <taxon>Dikarya</taxon>
        <taxon>Ascomycota</taxon>
        <taxon>Pezizomycotina</taxon>
        <taxon>Sordariomycetes</taxon>
        <taxon>Xylariomycetidae</taxon>
        <taxon>Amphisphaeriales</taxon>
        <taxon>Apiosporaceae</taxon>
        <taxon>Neoarthrinium</taxon>
    </lineage>
</organism>
<evidence type="ECO:0000313" key="1">
    <source>
        <dbReference type="EMBL" id="KAI1845827.1"/>
    </source>
</evidence>